<dbReference type="Proteomes" id="UP000276178">
    <property type="component" value="Unassembled WGS sequence"/>
</dbReference>
<evidence type="ECO:0000313" key="4">
    <source>
        <dbReference type="Proteomes" id="UP000317180"/>
    </source>
</evidence>
<dbReference type="GeneID" id="82811031"/>
<evidence type="ECO:0000313" key="2">
    <source>
        <dbReference type="EMBL" id="RNB56264.1"/>
    </source>
</evidence>
<accession>A0A3M8AYI2</accession>
<dbReference type="Proteomes" id="UP000317180">
    <property type="component" value="Unassembled WGS sequence"/>
</dbReference>
<dbReference type="RefSeq" id="WP_122952806.1">
    <property type="nucleotide sequence ID" value="NZ_BJOD01000002.1"/>
</dbReference>
<dbReference type="OrthoDB" id="2690514at2"/>
<proteinExistence type="predicted"/>
<organism evidence="2 3">
    <name type="scientific">Brevibacillus agri</name>
    <dbReference type="NCBI Taxonomy" id="51101"/>
    <lineage>
        <taxon>Bacteria</taxon>
        <taxon>Bacillati</taxon>
        <taxon>Bacillota</taxon>
        <taxon>Bacilli</taxon>
        <taxon>Bacillales</taxon>
        <taxon>Paenibacillaceae</taxon>
        <taxon>Brevibacillus</taxon>
    </lineage>
</organism>
<keyword evidence="4" id="KW-1185">Reference proteome</keyword>
<evidence type="ECO:0000313" key="3">
    <source>
        <dbReference type="Proteomes" id="UP000276178"/>
    </source>
</evidence>
<sequence>MGWSWHANPALWPLARELAKAKEARQAANSLATTEQDTIAEIRRKTAASNADNLDRTSAYLTFFHKHPEVHWSLLAHLVSRNAGWSMTDLRGELLPQLLPAKVQHDYFAFLERGNWLIFQDAYPQLLLYEESLKRQTNLFHLLPELEVSVFMQAVWNHFWKTGDSKLLSIGLIVNEQHYLQTHMMGDEAYQTTVVKTLPFALQEVLRLNLILFPYRAAGQEDGALRLAGEPVFHFASLAERIELGKRLYSLLFCDNEIKEGAIAWASHKPHTGSRKDFWPHLFHDLRETAPGKPYQKKLASCQLLPGARRLYSPALRQAWKPVRHEPPTAVDWYPATKGVVHKLVLSRDQSTFSRAEDAYCQAPEKIERAVLAKAKLLGS</sequence>
<dbReference type="Pfam" id="PF10720">
    <property type="entry name" value="DUF2515"/>
    <property type="match status" value="1"/>
</dbReference>
<gene>
    <name evidence="1" type="ORF">BAG01nite_03510</name>
    <name evidence="2" type="ORF">EB820_09800</name>
</gene>
<reference evidence="1 4" key="2">
    <citation type="submission" date="2019-06" db="EMBL/GenBank/DDBJ databases">
        <title>Whole genome shotgun sequence of Brevibacillus agri NBRC 15538.</title>
        <authorList>
            <person name="Hosoyama A."/>
            <person name="Uohara A."/>
            <person name="Ohji S."/>
            <person name="Ichikawa N."/>
        </authorList>
    </citation>
    <scope>NUCLEOTIDE SEQUENCE [LARGE SCALE GENOMIC DNA]</scope>
    <source>
        <strain evidence="1 4">NBRC 15538</strain>
    </source>
</reference>
<evidence type="ECO:0000313" key="1">
    <source>
        <dbReference type="EMBL" id="GED24249.1"/>
    </source>
</evidence>
<dbReference type="EMBL" id="RHHN01000029">
    <property type="protein sequence ID" value="RNB56264.1"/>
    <property type="molecule type" value="Genomic_DNA"/>
</dbReference>
<dbReference type="InterPro" id="IPR019658">
    <property type="entry name" value="DUF2515"/>
</dbReference>
<dbReference type="EMBL" id="BJOD01000002">
    <property type="protein sequence ID" value="GED24249.1"/>
    <property type="molecule type" value="Genomic_DNA"/>
</dbReference>
<reference evidence="2 3" key="1">
    <citation type="submission" date="2018-10" db="EMBL/GenBank/DDBJ databases">
        <title>Phylogenomics of Brevibacillus.</title>
        <authorList>
            <person name="Dunlap C."/>
        </authorList>
    </citation>
    <scope>NUCLEOTIDE SEQUENCE [LARGE SCALE GENOMIC DNA]</scope>
    <source>
        <strain evidence="2 3">NRRL NRS 1219</strain>
    </source>
</reference>
<name>A0A3M8AYI2_9BACL</name>
<protein>
    <submittedName>
        <fullName evidence="2">DUF2515 domain-containing protein</fullName>
    </submittedName>
</protein>
<dbReference type="AlphaFoldDB" id="A0A3M8AYI2"/>
<comment type="caution">
    <text evidence="2">The sequence shown here is derived from an EMBL/GenBank/DDBJ whole genome shotgun (WGS) entry which is preliminary data.</text>
</comment>